<sequence length="67" mass="7579">MNVIVNGRTIDLSENETSVADLLECFNVRKRFSVVEHNREILKKDSYENTRLADGDKVEIVHFVGGG</sequence>
<name>A0A1W5ZZP2_9BACI</name>
<dbReference type="AlphaFoldDB" id="A0A1W5ZZP2"/>
<dbReference type="InterPro" id="IPR010035">
    <property type="entry name" value="Thi_S"/>
</dbReference>
<dbReference type="Pfam" id="PF02597">
    <property type="entry name" value="ThiS"/>
    <property type="match status" value="1"/>
</dbReference>
<dbReference type="InterPro" id="IPR012675">
    <property type="entry name" value="Beta-grasp_dom_sf"/>
</dbReference>
<dbReference type="InterPro" id="IPR003749">
    <property type="entry name" value="ThiS/MoaD-like"/>
</dbReference>
<dbReference type="SUPFAM" id="SSF54285">
    <property type="entry name" value="MoaD/ThiS"/>
    <property type="match status" value="1"/>
</dbReference>
<dbReference type="RefSeq" id="WP_085031183.1">
    <property type="nucleotide sequence ID" value="NZ_CP020772.1"/>
</dbReference>
<dbReference type="PANTHER" id="PTHR34472">
    <property type="entry name" value="SULFUR CARRIER PROTEIN THIS"/>
    <property type="match status" value="1"/>
</dbReference>
<dbReference type="Proteomes" id="UP000192527">
    <property type="component" value="Chromosome"/>
</dbReference>
<dbReference type="InterPro" id="IPR016155">
    <property type="entry name" value="Mopterin_synth/thiamin_S_b"/>
</dbReference>
<organism evidence="1 2">
    <name type="scientific">Halobacillus mangrovi</name>
    <dbReference type="NCBI Taxonomy" id="402384"/>
    <lineage>
        <taxon>Bacteria</taxon>
        <taxon>Bacillati</taxon>
        <taxon>Bacillota</taxon>
        <taxon>Bacilli</taxon>
        <taxon>Bacillales</taxon>
        <taxon>Bacillaceae</taxon>
        <taxon>Halobacillus</taxon>
    </lineage>
</organism>
<dbReference type="OrthoDB" id="9798559at2"/>
<dbReference type="PANTHER" id="PTHR34472:SF1">
    <property type="entry name" value="SULFUR CARRIER PROTEIN THIS"/>
    <property type="match status" value="1"/>
</dbReference>
<evidence type="ECO:0000313" key="1">
    <source>
        <dbReference type="EMBL" id="ARI78724.1"/>
    </source>
</evidence>
<proteinExistence type="predicted"/>
<protein>
    <submittedName>
        <fullName evidence="1">Thiamine biosynthesis protein ThiS</fullName>
    </submittedName>
</protein>
<dbReference type="STRING" id="402384.HM131_18580"/>
<dbReference type="Gene3D" id="3.10.20.30">
    <property type="match status" value="1"/>
</dbReference>
<evidence type="ECO:0000313" key="2">
    <source>
        <dbReference type="Proteomes" id="UP000192527"/>
    </source>
</evidence>
<accession>A0A1W5ZZP2</accession>
<dbReference type="NCBIfam" id="TIGR01683">
    <property type="entry name" value="thiS"/>
    <property type="match status" value="1"/>
</dbReference>
<reference evidence="1 2" key="1">
    <citation type="submission" date="2017-04" db="EMBL/GenBank/DDBJ databases">
        <title>The whole genome sequencing and assembly of Halobacillus mangrovi strain.</title>
        <authorList>
            <person name="Lee S.-J."/>
            <person name="Park M.-K."/>
            <person name="Kim J.-Y."/>
            <person name="Lee Y.-J."/>
            <person name="Yi H."/>
            <person name="Bahn Y.-S."/>
            <person name="Kim J.F."/>
            <person name="Lee D.-W."/>
        </authorList>
    </citation>
    <scope>NUCLEOTIDE SEQUENCE [LARGE SCALE GENOMIC DNA]</scope>
    <source>
        <strain evidence="1 2">KTB 131</strain>
    </source>
</reference>
<dbReference type="KEGG" id="hmn:HM131_18580"/>
<dbReference type="CDD" id="cd00565">
    <property type="entry name" value="Ubl_ThiS"/>
    <property type="match status" value="1"/>
</dbReference>
<gene>
    <name evidence="1" type="ORF">HM131_18580</name>
</gene>
<keyword evidence="2" id="KW-1185">Reference proteome</keyword>
<dbReference type="EMBL" id="CP020772">
    <property type="protein sequence ID" value="ARI78724.1"/>
    <property type="molecule type" value="Genomic_DNA"/>
</dbReference>